<dbReference type="GO" id="GO:0004497">
    <property type="term" value="F:monooxygenase activity"/>
    <property type="evidence" value="ECO:0007669"/>
    <property type="project" value="UniProtKB-KW"/>
</dbReference>
<organism evidence="2 3">
    <name type="scientific">Gemmata algarum</name>
    <dbReference type="NCBI Taxonomy" id="2975278"/>
    <lineage>
        <taxon>Bacteria</taxon>
        <taxon>Pseudomonadati</taxon>
        <taxon>Planctomycetota</taxon>
        <taxon>Planctomycetia</taxon>
        <taxon>Gemmatales</taxon>
        <taxon>Gemmataceae</taxon>
        <taxon>Gemmata</taxon>
    </lineage>
</organism>
<comment type="caution">
    <text evidence="2">The sequence shown here is derived from an EMBL/GenBank/DDBJ whole genome shotgun (WGS) entry which is preliminary data.</text>
</comment>
<sequence length="108" mass="12104">MIDPPYFAVIFSSHRRAEPGDGYGEMAERMEALAAQQPGFLGIESARGGDGFGITVSYWATRDDVTAWGRHAEHLLAQRFGREKWYRSFSLRVCRVEAARNFATESGT</sequence>
<keyword evidence="2" id="KW-0503">Monooxygenase</keyword>
<gene>
    <name evidence="2" type="ORF">R5W23_005079</name>
</gene>
<evidence type="ECO:0000313" key="2">
    <source>
        <dbReference type="EMBL" id="MDY3563468.1"/>
    </source>
</evidence>
<name>A0ABU5F8L9_9BACT</name>
<dbReference type="InterPro" id="IPR011008">
    <property type="entry name" value="Dimeric_a/b-barrel"/>
</dbReference>
<proteinExistence type="predicted"/>
<dbReference type="EMBL" id="JAXBLV010000240">
    <property type="protein sequence ID" value="MDY3563468.1"/>
    <property type="molecule type" value="Genomic_DNA"/>
</dbReference>
<reference evidence="3" key="1">
    <citation type="journal article" date="2023" name="Mar. Drugs">
        <title>Gemmata algarum, a Novel Planctomycete Isolated from an Algal Mat, Displays Antimicrobial Activity.</title>
        <authorList>
            <person name="Kumar G."/>
            <person name="Kallscheuer N."/>
            <person name="Kashif M."/>
            <person name="Ahamad S."/>
            <person name="Jagadeeshwari U."/>
            <person name="Pannikurungottu S."/>
            <person name="Haufschild T."/>
            <person name="Kabuu M."/>
            <person name="Sasikala C."/>
            <person name="Jogler C."/>
            <person name="Ramana C."/>
        </authorList>
    </citation>
    <scope>NUCLEOTIDE SEQUENCE [LARGE SCALE GENOMIC DNA]</scope>
    <source>
        <strain evidence="3">JC673</strain>
    </source>
</reference>
<keyword evidence="2" id="KW-0560">Oxidoreductase</keyword>
<keyword evidence="3" id="KW-1185">Reference proteome</keyword>
<dbReference type="PANTHER" id="PTHR37811">
    <property type="entry name" value="BLL5343 PROTEIN"/>
    <property type="match status" value="1"/>
</dbReference>
<dbReference type="PANTHER" id="PTHR37811:SF2">
    <property type="entry name" value="ABM DOMAIN-CONTAINING PROTEIN"/>
    <property type="match status" value="1"/>
</dbReference>
<dbReference type="InterPro" id="IPR007138">
    <property type="entry name" value="ABM_dom"/>
</dbReference>
<dbReference type="InterPro" id="IPR052936">
    <property type="entry name" value="Jasmonate_Hydroxylase-like"/>
</dbReference>
<dbReference type="RefSeq" id="WP_320689659.1">
    <property type="nucleotide sequence ID" value="NZ_JAXBLV010000240.1"/>
</dbReference>
<dbReference type="Proteomes" id="UP001272242">
    <property type="component" value="Unassembled WGS sequence"/>
</dbReference>
<dbReference type="SUPFAM" id="SSF54909">
    <property type="entry name" value="Dimeric alpha+beta barrel"/>
    <property type="match status" value="1"/>
</dbReference>
<accession>A0ABU5F8L9</accession>
<evidence type="ECO:0000313" key="3">
    <source>
        <dbReference type="Proteomes" id="UP001272242"/>
    </source>
</evidence>
<evidence type="ECO:0000259" key="1">
    <source>
        <dbReference type="Pfam" id="PF03992"/>
    </source>
</evidence>
<feature type="domain" description="ABM" evidence="1">
    <location>
        <begin position="27"/>
        <end position="78"/>
    </location>
</feature>
<protein>
    <submittedName>
        <fullName evidence="2">Antibiotic biosynthesis monooxygenase</fullName>
    </submittedName>
</protein>
<dbReference type="Gene3D" id="3.30.70.100">
    <property type="match status" value="1"/>
</dbReference>
<dbReference type="Pfam" id="PF03992">
    <property type="entry name" value="ABM"/>
    <property type="match status" value="1"/>
</dbReference>